<feature type="region of interest" description="Disordered" evidence="1">
    <location>
        <begin position="1"/>
        <end position="30"/>
    </location>
</feature>
<sequence length="202" mass="23151">MAPMMGVKRGREDSEPEDANSGMVVPPNTMQADPKPTRWFLAQQFYRVVRDLHVELHIVETFEPENKVLIQALTAKLRKKQSVLSWLESLLEETAQKRAQKRARRYAPNSSIITVQDAWDGVLNPQTGLSVLAYKQPDSRASPIIKILDRDAMQNFEDPDRSSLTLHRPSVVRWRILLKILSIRQFQISAKKIQSLAINLQL</sequence>
<evidence type="ECO:0000313" key="3">
    <source>
        <dbReference type="Proteomes" id="UP000307440"/>
    </source>
</evidence>
<dbReference type="AlphaFoldDB" id="A0A5C3KF53"/>
<organism evidence="2 3">
    <name type="scientific">Coprinopsis marcescibilis</name>
    <name type="common">Agaric fungus</name>
    <name type="synonym">Psathyrella marcescibilis</name>
    <dbReference type="NCBI Taxonomy" id="230819"/>
    <lineage>
        <taxon>Eukaryota</taxon>
        <taxon>Fungi</taxon>
        <taxon>Dikarya</taxon>
        <taxon>Basidiomycota</taxon>
        <taxon>Agaricomycotina</taxon>
        <taxon>Agaricomycetes</taxon>
        <taxon>Agaricomycetidae</taxon>
        <taxon>Agaricales</taxon>
        <taxon>Agaricineae</taxon>
        <taxon>Psathyrellaceae</taxon>
        <taxon>Coprinopsis</taxon>
    </lineage>
</organism>
<reference evidence="2 3" key="1">
    <citation type="journal article" date="2019" name="Nat. Ecol. Evol.">
        <title>Megaphylogeny resolves global patterns of mushroom evolution.</title>
        <authorList>
            <person name="Varga T."/>
            <person name="Krizsan K."/>
            <person name="Foldi C."/>
            <person name="Dima B."/>
            <person name="Sanchez-Garcia M."/>
            <person name="Sanchez-Ramirez S."/>
            <person name="Szollosi G.J."/>
            <person name="Szarkandi J.G."/>
            <person name="Papp V."/>
            <person name="Albert L."/>
            <person name="Andreopoulos W."/>
            <person name="Angelini C."/>
            <person name="Antonin V."/>
            <person name="Barry K.W."/>
            <person name="Bougher N.L."/>
            <person name="Buchanan P."/>
            <person name="Buyck B."/>
            <person name="Bense V."/>
            <person name="Catcheside P."/>
            <person name="Chovatia M."/>
            <person name="Cooper J."/>
            <person name="Damon W."/>
            <person name="Desjardin D."/>
            <person name="Finy P."/>
            <person name="Geml J."/>
            <person name="Haridas S."/>
            <person name="Hughes K."/>
            <person name="Justo A."/>
            <person name="Karasinski D."/>
            <person name="Kautmanova I."/>
            <person name="Kiss B."/>
            <person name="Kocsube S."/>
            <person name="Kotiranta H."/>
            <person name="LaButti K.M."/>
            <person name="Lechner B.E."/>
            <person name="Liimatainen K."/>
            <person name="Lipzen A."/>
            <person name="Lukacs Z."/>
            <person name="Mihaltcheva S."/>
            <person name="Morgado L.N."/>
            <person name="Niskanen T."/>
            <person name="Noordeloos M.E."/>
            <person name="Ohm R.A."/>
            <person name="Ortiz-Santana B."/>
            <person name="Ovrebo C."/>
            <person name="Racz N."/>
            <person name="Riley R."/>
            <person name="Savchenko A."/>
            <person name="Shiryaev A."/>
            <person name="Soop K."/>
            <person name="Spirin V."/>
            <person name="Szebenyi C."/>
            <person name="Tomsovsky M."/>
            <person name="Tulloss R.E."/>
            <person name="Uehling J."/>
            <person name="Grigoriev I.V."/>
            <person name="Vagvolgyi C."/>
            <person name="Papp T."/>
            <person name="Martin F.M."/>
            <person name="Miettinen O."/>
            <person name="Hibbett D.S."/>
            <person name="Nagy L.G."/>
        </authorList>
    </citation>
    <scope>NUCLEOTIDE SEQUENCE [LARGE SCALE GENOMIC DNA]</scope>
    <source>
        <strain evidence="2 3">CBS 121175</strain>
    </source>
</reference>
<keyword evidence="3" id="KW-1185">Reference proteome</keyword>
<evidence type="ECO:0000256" key="1">
    <source>
        <dbReference type="SAM" id="MobiDB-lite"/>
    </source>
</evidence>
<proteinExistence type="predicted"/>
<name>A0A5C3KF53_COPMA</name>
<dbReference type="EMBL" id="ML210412">
    <property type="protein sequence ID" value="TFK18313.1"/>
    <property type="molecule type" value="Genomic_DNA"/>
</dbReference>
<evidence type="ECO:0000313" key="2">
    <source>
        <dbReference type="EMBL" id="TFK18313.1"/>
    </source>
</evidence>
<dbReference type="Proteomes" id="UP000307440">
    <property type="component" value="Unassembled WGS sequence"/>
</dbReference>
<protein>
    <submittedName>
        <fullName evidence="2">Uncharacterized protein</fullName>
    </submittedName>
</protein>
<gene>
    <name evidence="2" type="ORF">FA15DRAFT_660780</name>
</gene>
<accession>A0A5C3KF53</accession>